<name>A0A2G9YRF4_9BACT</name>
<dbReference type="EMBL" id="PCRM01000016">
    <property type="protein sequence ID" value="PIP21809.1"/>
    <property type="molecule type" value="Genomic_DNA"/>
</dbReference>
<organism evidence="2 3">
    <name type="scientific">Candidatus Nealsonbacteria bacterium CG23_combo_of_CG06-09_8_20_14_all_40_13</name>
    <dbReference type="NCBI Taxonomy" id="1974724"/>
    <lineage>
        <taxon>Bacteria</taxon>
        <taxon>Candidatus Nealsoniibacteriota</taxon>
    </lineage>
</organism>
<keyword evidence="1" id="KW-0812">Transmembrane</keyword>
<dbReference type="Proteomes" id="UP000231567">
    <property type="component" value="Unassembled WGS sequence"/>
</dbReference>
<feature type="transmembrane region" description="Helical" evidence="1">
    <location>
        <begin position="46"/>
        <end position="67"/>
    </location>
</feature>
<evidence type="ECO:0000313" key="3">
    <source>
        <dbReference type="Proteomes" id="UP000231567"/>
    </source>
</evidence>
<comment type="caution">
    <text evidence="2">The sequence shown here is derived from an EMBL/GenBank/DDBJ whole genome shotgun (WGS) entry which is preliminary data.</text>
</comment>
<evidence type="ECO:0000256" key="1">
    <source>
        <dbReference type="SAM" id="Phobius"/>
    </source>
</evidence>
<protein>
    <submittedName>
        <fullName evidence="2">Uncharacterized protein</fullName>
    </submittedName>
</protein>
<feature type="transmembrane region" description="Helical" evidence="1">
    <location>
        <begin position="178"/>
        <end position="200"/>
    </location>
</feature>
<proteinExistence type="predicted"/>
<feature type="transmembrane region" description="Helical" evidence="1">
    <location>
        <begin position="87"/>
        <end position="110"/>
    </location>
</feature>
<keyword evidence="1" id="KW-0472">Membrane</keyword>
<feature type="transmembrane region" description="Helical" evidence="1">
    <location>
        <begin position="131"/>
        <end position="158"/>
    </location>
</feature>
<evidence type="ECO:0000313" key="2">
    <source>
        <dbReference type="EMBL" id="PIP21809.1"/>
    </source>
</evidence>
<feature type="transmembrane region" description="Helical" evidence="1">
    <location>
        <begin position="15"/>
        <end position="34"/>
    </location>
</feature>
<reference evidence="2 3" key="1">
    <citation type="submission" date="2017-09" db="EMBL/GenBank/DDBJ databases">
        <title>Depth-based differentiation of microbial function through sediment-hosted aquifers and enrichment of novel symbionts in the deep terrestrial subsurface.</title>
        <authorList>
            <person name="Probst A.J."/>
            <person name="Ladd B."/>
            <person name="Jarett J.K."/>
            <person name="Geller-Mcgrath D.E."/>
            <person name="Sieber C.M."/>
            <person name="Emerson J.B."/>
            <person name="Anantharaman K."/>
            <person name="Thomas B.C."/>
            <person name="Malmstrom R."/>
            <person name="Stieglmeier M."/>
            <person name="Klingl A."/>
            <person name="Woyke T."/>
            <person name="Ryan C.M."/>
            <person name="Banfield J.F."/>
        </authorList>
    </citation>
    <scope>NUCLEOTIDE SEQUENCE [LARGE SCALE GENOMIC DNA]</scope>
    <source>
        <strain evidence="2">CG23_combo_of_CG06-09_8_20_14_all_40_13</strain>
    </source>
</reference>
<keyword evidence="1" id="KW-1133">Transmembrane helix</keyword>
<accession>A0A2G9YRF4</accession>
<dbReference type="AlphaFoldDB" id="A0A2G9YRF4"/>
<sequence>MHFINFYLISQINSYLPYVLFIALVIYLICLYWKNKEISNKVLNRSILIVAILLIAQFLLSGLLFYLSLKSDKMGLGRYLLPGKNAYYFTSILYLSYPMLYAFISSALLAALFYGIRRYRPAIIDSWEIKLIVLLTLVCGWPRLIFWLFLGLVIFLLSKFHPLLRGQGIATRTRIAPYLLVAALLVLIFAGLVGRVFILLHLNF</sequence>
<gene>
    <name evidence="2" type="ORF">COX39_00960</name>
</gene>